<keyword evidence="3 7" id="KW-0784">Thiamine biosynthesis</keyword>
<feature type="binding site" evidence="7">
    <location>
        <position position="195"/>
    </location>
    <ligand>
        <name>substrate</name>
    </ligand>
</feature>
<dbReference type="Pfam" id="PF01946">
    <property type="entry name" value="Thi4"/>
    <property type="match status" value="1"/>
</dbReference>
<dbReference type="HAMAP" id="MF_03158">
    <property type="entry name" value="THI4"/>
    <property type="match status" value="1"/>
</dbReference>
<dbReference type="PANTHER" id="PTHR43422:SF6">
    <property type="entry name" value="THIAMINE THIAZOLE SYNTHASE 2, CHLOROPLASTIC"/>
    <property type="match status" value="1"/>
</dbReference>
<evidence type="ECO:0000256" key="2">
    <source>
        <dbReference type="ARBA" id="ARBA00022723"/>
    </source>
</evidence>
<dbReference type="GO" id="GO:0005506">
    <property type="term" value="F:iron ion binding"/>
    <property type="evidence" value="ECO:0007669"/>
    <property type="project" value="UniProtKB-UniRule"/>
</dbReference>
<evidence type="ECO:0000256" key="4">
    <source>
        <dbReference type="ARBA" id="ARBA00023004"/>
    </source>
</evidence>
<dbReference type="InterPro" id="IPR036188">
    <property type="entry name" value="FAD/NAD-bd_sf"/>
</dbReference>
<feature type="binding site" evidence="7">
    <location>
        <position position="293"/>
    </location>
    <ligand>
        <name>substrate</name>
    </ligand>
</feature>
<keyword evidence="4 7" id="KW-0408">Iron</keyword>
<keyword evidence="7" id="KW-0150">Chloroplast</keyword>
<keyword evidence="2 7" id="KW-0479">Metal-binding</keyword>
<reference evidence="9" key="2">
    <citation type="submission" date="2017-06" db="EMBL/GenBank/DDBJ databases">
        <title>The pomegranate genome and the genomics of punicalagin biosynthesis.</title>
        <authorList>
            <person name="Xu C."/>
        </authorList>
    </citation>
    <scope>NUCLEOTIDE SEQUENCE [LARGE SCALE GENOMIC DNA]</scope>
    <source>
        <tissue evidence="9">Fresh leaf</tissue>
    </source>
</reference>
<feature type="compositionally biased region" description="Low complexity" evidence="8">
    <location>
        <begin position="1"/>
        <end position="14"/>
    </location>
</feature>
<dbReference type="Gene3D" id="3.50.50.60">
    <property type="entry name" value="FAD/NAD(P)-binding domain"/>
    <property type="match status" value="1"/>
</dbReference>
<evidence type="ECO:0000256" key="3">
    <source>
        <dbReference type="ARBA" id="ARBA00022977"/>
    </source>
</evidence>
<dbReference type="GeneID" id="116206132"/>
<comment type="PTM">
    <text evidence="7">During the catalytic reaction, a sulfide is transferred from Cys-224 to a reaction intermediate, generating a dehydroalanine residue.</text>
</comment>
<keyword evidence="1 7" id="KW-0808">Transferase</keyword>
<feature type="region of interest" description="Disordered" evidence="8">
    <location>
        <begin position="1"/>
        <end position="52"/>
    </location>
</feature>
<comment type="function">
    <text evidence="7">Involved in biosynthesis of the thiamine precursor thiazole. Catalyzes the conversion of NAD and glycine to adenosine diphosphate 5-(2-hydroxyethyl)-4-methylthiazole-2-carboxylic acid (ADT), an adenylated thiazole intermediate. The reaction includes an iron-dependent sulfide transfer from a conserved cysteine residue of the protein to a thiazole intermediate. The enzyme can only undergo a single turnover, which suggests it is a suicide enzyme. May have additional roles in adaptation to various stress conditions and in DNA damage tolerance.</text>
</comment>
<reference evidence="10" key="1">
    <citation type="journal article" date="2017" name="Plant J.">
        <title>The pomegranate (Punica granatum L.) genome and the genomics of punicalagin biosynthesis.</title>
        <authorList>
            <person name="Qin G."/>
            <person name="Xu C."/>
            <person name="Ming R."/>
            <person name="Tang H."/>
            <person name="Guyot R."/>
            <person name="Kramer E.M."/>
            <person name="Hu Y."/>
            <person name="Yi X."/>
            <person name="Qi Y."/>
            <person name="Xu X."/>
            <person name="Gao Z."/>
            <person name="Pan H."/>
            <person name="Jian J."/>
            <person name="Tian Y."/>
            <person name="Yue Z."/>
            <person name="Xu Y."/>
        </authorList>
    </citation>
    <scope>NUCLEOTIDE SEQUENCE [LARGE SCALE GENOMIC DNA]</scope>
    <source>
        <strain evidence="10">cv. Dabenzi</strain>
    </source>
</reference>
<dbReference type="RefSeq" id="XP_031394766.1">
    <property type="nucleotide sequence ID" value="XM_031538906.1"/>
</dbReference>
<dbReference type="GO" id="GO:0160205">
    <property type="term" value="F:cysteine-dependent adenosine diphosphate thiazole synthase activity"/>
    <property type="evidence" value="ECO:0007669"/>
    <property type="project" value="UniProtKB-EC"/>
</dbReference>
<keyword evidence="11" id="KW-1185">Reference proteome</keyword>
<proteinExistence type="inferred from homology"/>
<dbReference type="InterPro" id="IPR002922">
    <property type="entry name" value="Thi4_fam"/>
</dbReference>
<dbReference type="GO" id="GO:0009228">
    <property type="term" value="P:thiamine biosynthetic process"/>
    <property type="evidence" value="ECO:0007669"/>
    <property type="project" value="UniProtKB-UniRule"/>
</dbReference>
<comment type="subunit">
    <text evidence="7">Homooctamer.</text>
</comment>
<evidence type="ECO:0000256" key="1">
    <source>
        <dbReference type="ARBA" id="ARBA00022679"/>
    </source>
</evidence>
<dbReference type="Proteomes" id="UP000197138">
    <property type="component" value="Unassembled WGS sequence"/>
</dbReference>
<evidence type="ECO:0000313" key="10">
    <source>
        <dbReference type="Proteomes" id="UP000197138"/>
    </source>
</evidence>
<keyword evidence="5 7" id="KW-0520">NAD</keyword>
<dbReference type="Proteomes" id="UP000515151">
    <property type="component" value="Chromosome 4"/>
</dbReference>
<feature type="binding site" evidence="7">
    <location>
        <position position="102"/>
    </location>
    <ligand>
        <name>substrate</name>
    </ligand>
</feature>
<name>A0A218XFN4_PUNGR</name>
<dbReference type="EC" id="2.4.2.60" evidence="7"/>
<dbReference type="InterPro" id="IPR027495">
    <property type="entry name" value="Sti35"/>
</dbReference>
<comment type="subcellular location">
    <subcellularLocation>
        <location evidence="7">Plastid</location>
        <location evidence="7">Chloroplast</location>
    </subcellularLocation>
</comment>
<sequence>MASMATTLASSLSSNPKSPFLDHKSSFNGTPVPPRVATIRSSRQSDNTISASLNGNSSYDLKSFKFEPIKESVVSREMTRRYMMDMITYADTDVIVVGAGSAGLSCAYELSKNPSVRVAIVEQSVSPGGGAWLGGQLFSAMVVRKPAHRFLDELGIEYDEQDSYVVIKHAALFTSTIMSKLLARPNVKLFNAVAAEDLIVKGNRVAGVVTNWALVSMNHDTQSCMDPNVMEAKVVVSSCGHDGPFGATGVKRLKSIGMIDSVPGMKALDMNTAEDAIVRLTREIVPGMIVTGMEVAEIDGAPRMGPTFGAMMISGQKAAHLALKALGQPNAIDGTFTEVGGLQPELILASSETGEIVNA</sequence>
<feature type="binding site" evidence="7">
    <location>
        <begin position="122"/>
        <end position="123"/>
    </location>
    <ligand>
        <name>substrate</name>
    </ligand>
</feature>
<keyword evidence="7" id="KW-0934">Plastid</keyword>
<dbReference type="SUPFAM" id="SSF51905">
    <property type="entry name" value="FAD/NAD(P)-binding domain"/>
    <property type="match status" value="1"/>
</dbReference>
<dbReference type="NCBIfam" id="TIGR00292">
    <property type="entry name" value="sulfide-dependent adenosine diphosphate thiazole synthase"/>
    <property type="match status" value="1"/>
</dbReference>
<reference evidence="12" key="4">
    <citation type="submission" date="2025-04" db="UniProtKB">
        <authorList>
            <consortium name="RefSeq"/>
        </authorList>
    </citation>
    <scope>IDENTIFICATION</scope>
    <source>
        <tissue evidence="12">Leaf</tissue>
    </source>
</reference>
<gene>
    <name evidence="12" type="primary">LOC116206132</name>
    <name evidence="7" type="synonym">THI1</name>
    <name evidence="9" type="ORF">CDL15_Pgr012980</name>
</gene>
<dbReference type="GO" id="GO:0052837">
    <property type="term" value="P:thiazole biosynthetic process"/>
    <property type="evidence" value="ECO:0007669"/>
    <property type="project" value="UniProtKB-UniRule"/>
</dbReference>
<dbReference type="Gene3D" id="6.10.250.2840">
    <property type="match status" value="1"/>
</dbReference>
<feature type="binding site" evidence="7">
    <location>
        <position position="241"/>
    </location>
    <ligand>
        <name>substrate</name>
    </ligand>
</feature>
<evidence type="ECO:0000313" key="11">
    <source>
        <dbReference type="Proteomes" id="UP000515151"/>
    </source>
</evidence>
<dbReference type="GO" id="GO:0005829">
    <property type="term" value="C:cytosol"/>
    <property type="evidence" value="ECO:0007669"/>
    <property type="project" value="UniProtKB-UniRule"/>
</dbReference>
<evidence type="ECO:0000313" key="9">
    <source>
        <dbReference type="EMBL" id="OWM83499.1"/>
    </source>
</evidence>
<comment type="similarity">
    <text evidence="7">Belongs to the THI4 family.</text>
</comment>
<evidence type="ECO:0000256" key="5">
    <source>
        <dbReference type="ARBA" id="ARBA00023027"/>
    </source>
</evidence>
<comment type="cofactor">
    <cofactor evidence="7">
        <name>Fe cation</name>
        <dbReference type="ChEBI" id="CHEBI:24875"/>
    </cofactor>
    <text evidence="7">Binds 1 Fe cation per subunit.</text>
</comment>
<evidence type="ECO:0000256" key="7">
    <source>
        <dbReference type="HAMAP-Rule" id="MF_03158"/>
    </source>
</evidence>
<feature type="binding site" evidence="7">
    <location>
        <begin position="303"/>
        <end position="305"/>
    </location>
    <ligand>
        <name>substrate</name>
    </ligand>
</feature>
<feature type="binding site" evidence="7">
    <location>
        <position position="130"/>
    </location>
    <ligand>
        <name>substrate</name>
    </ligand>
</feature>
<dbReference type="EMBL" id="MTKT01001932">
    <property type="protein sequence ID" value="OWM83499.1"/>
    <property type="molecule type" value="Genomic_DNA"/>
</dbReference>
<comment type="catalytic activity">
    <reaction evidence="6 7">
        <text>[ADP-thiazole synthase]-L-cysteine + glycine + NAD(+) = [ADP-thiazole synthase]-dehydroalanine + ADP-5-ethyl-4-methylthiazole-2-carboxylate + nicotinamide + 3 H2O + 2 H(+)</text>
        <dbReference type="Rhea" id="RHEA:55708"/>
        <dbReference type="Rhea" id="RHEA-COMP:14264"/>
        <dbReference type="Rhea" id="RHEA-COMP:14265"/>
        <dbReference type="ChEBI" id="CHEBI:15377"/>
        <dbReference type="ChEBI" id="CHEBI:15378"/>
        <dbReference type="ChEBI" id="CHEBI:17154"/>
        <dbReference type="ChEBI" id="CHEBI:29950"/>
        <dbReference type="ChEBI" id="CHEBI:57305"/>
        <dbReference type="ChEBI" id="CHEBI:57540"/>
        <dbReference type="ChEBI" id="CHEBI:90873"/>
        <dbReference type="ChEBI" id="CHEBI:139151"/>
        <dbReference type="EC" id="2.4.2.60"/>
    </reaction>
</comment>
<dbReference type="OrthoDB" id="410463at2759"/>
<evidence type="ECO:0000313" key="12">
    <source>
        <dbReference type="RefSeq" id="XP_031394766.1"/>
    </source>
</evidence>
<dbReference type="FunFam" id="3.50.50.60:FF:000070">
    <property type="entry name" value="Thiamine thiazole synthase, chloroplastic"/>
    <property type="match status" value="1"/>
</dbReference>
<organism evidence="9 10">
    <name type="scientific">Punica granatum</name>
    <name type="common">Pomegranate</name>
    <dbReference type="NCBI Taxonomy" id="22663"/>
    <lineage>
        <taxon>Eukaryota</taxon>
        <taxon>Viridiplantae</taxon>
        <taxon>Streptophyta</taxon>
        <taxon>Embryophyta</taxon>
        <taxon>Tracheophyta</taxon>
        <taxon>Spermatophyta</taxon>
        <taxon>Magnoliopsida</taxon>
        <taxon>eudicotyledons</taxon>
        <taxon>Gunneridae</taxon>
        <taxon>Pentapetalae</taxon>
        <taxon>rosids</taxon>
        <taxon>malvids</taxon>
        <taxon>Myrtales</taxon>
        <taxon>Lythraceae</taxon>
        <taxon>Punica</taxon>
    </lineage>
</organism>
<feature type="compositionally biased region" description="Polar residues" evidence="8">
    <location>
        <begin position="39"/>
        <end position="52"/>
    </location>
</feature>
<feature type="modified residue" description="2,3-didehydroalanine (Cys)" evidence="7">
    <location>
        <position position="224"/>
    </location>
</feature>
<dbReference type="AlphaFoldDB" id="A0A218XFN4"/>
<protein>
    <recommendedName>
        <fullName evidence="7">Thiamine thiazole synthase, chloroplastic</fullName>
    </recommendedName>
    <alternativeName>
        <fullName evidence="7">Thiazole biosynthetic enzyme</fullName>
        <ecNumber evidence="7">2.4.2.60</ecNumber>
    </alternativeName>
</protein>
<evidence type="ECO:0000256" key="8">
    <source>
        <dbReference type="SAM" id="MobiDB-lite"/>
    </source>
</evidence>
<dbReference type="PANTHER" id="PTHR43422">
    <property type="entry name" value="THIAMINE THIAZOLE SYNTHASE"/>
    <property type="match status" value="1"/>
</dbReference>
<accession>A0A218XFN4</accession>
<feature type="binding site" evidence="7">
    <location>
        <position position="226"/>
    </location>
    <ligand>
        <name>substrate</name>
    </ligand>
</feature>
<reference evidence="11" key="3">
    <citation type="journal article" date="2020" name="Plant Biotechnol. J.">
        <title>The pomegranate (Punica granatum L.) draft genome dissects genetic divergence between soft- and hard-seeded cultivars.</title>
        <authorList>
            <person name="Luo X."/>
            <person name="Li H."/>
            <person name="Wu Z."/>
            <person name="Yao W."/>
            <person name="Zhao P."/>
            <person name="Cao D."/>
            <person name="Yu H."/>
            <person name="Li K."/>
            <person name="Poudel K."/>
            <person name="Zhao D."/>
            <person name="Zhang F."/>
            <person name="Xia X."/>
            <person name="Chen L."/>
            <person name="Wang Q."/>
            <person name="Jing D."/>
            <person name="Cao S."/>
        </authorList>
    </citation>
    <scope>NUCLEOTIDE SEQUENCE [LARGE SCALE GENOMIC DNA]</scope>
</reference>
<evidence type="ECO:0000256" key="6">
    <source>
        <dbReference type="ARBA" id="ARBA00052768"/>
    </source>
</evidence>
<dbReference type="GO" id="GO:0009570">
    <property type="term" value="C:chloroplast stroma"/>
    <property type="evidence" value="ECO:0007669"/>
    <property type="project" value="UniProtKB-UniRule"/>
</dbReference>